<organism evidence="12 13">
    <name type="scientific">Salix viminalis</name>
    <name type="common">Common osier</name>
    <name type="synonym">Basket willow</name>
    <dbReference type="NCBI Taxonomy" id="40686"/>
    <lineage>
        <taxon>Eukaryota</taxon>
        <taxon>Viridiplantae</taxon>
        <taxon>Streptophyta</taxon>
        <taxon>Embryophyta</taxon>
        <taxon>Tracheophyta</taxon>
        <taxon>Spermatophyta</taxon>
        <taxon>Magnoliopsida</taxon>
        <taxon>eudicotyledons</taxon>
        <taxon>Gunneridae</taxon>
        <taxon>Pentapetalae</taxon>
        <taxon>rosids</taxon>
        <taxon>fabids</taxon>
        <taxon>Malpighiales</taxon>
        <taxon>Salicaceae</taxon>
        <taxon>Saliceae</taxon>
        <taxon>Salix</taxon>
    </lineage>
</organism>
<evidence type="ECO:0000256" key="9">
    <source>
        <dbReference type="SAM" id="MobiDB-lite"/>
    </source>
</evidence>
<evidence type="ECO:0000256" key="5">
    <source>
        <dbReference type="ARBA" id="ARBA00022906"/>
    </source>
</evidence>
<protein>
    <submittedName>
        <fullName evidence="12">METAL TOLERANCE PROTEIN A1</fullName>
    </submittedName>
</protein>
<evidence type="ECO:0000256" key="1">
    <source>
        <dbReference type="ARBA" id="ARBA00004141"/>
    </source>
</evidence>
<dbReference type="Pfam" id="PF01545">
    <property type="entry name" value="Cation_efflux"/>
    <property type="match status" value="1"/>
</dbReference>
<dbReference type="SUPFAM" id="SSF161111">
    <property type="entry name" value="Cation efflux protein transmembrane domain-like"/>
    <property type="match status" value="1"/>
</dbReference>
<dbReference type="PANTHER" id="PTHR11562:SF88">
    <property type="entry name" value="METAL TOLERANCE PROTEIN 1"/>
    <property type="match status" value="1"/>
</dbReference>
<evidence type="ECO:0000313" key="12">
    <source>
        <dbReference type="EMBL" id="KAJ6729665.1"/>
    </source>
</evidence>
<accession>A0A9Q0UGG1</accession>
<evidence type="ECO:0000256" key="6">
    <source>
        <dbReference type="ARBA" id="ARBA00022989"/>
    </source>
</evidence>
<evidence type="ECO:0000256" key="7">
    <source>
        <dbReference type="ARBA" id="ARBA00023065"/>
    </source>
</evidence>
<evidence type="ECO:0000313" key="13">
    <source>
        <dbReference type="Proteomes" id="UP001151529"/>
    </source>
</evidence>
<dbReference type="PANTHER" id="PTHR11562">
    <property type="entry name" value="CATION EFFLUX PROTEIN/ ZINC TRANSPORTER"/>
    <property type="match status" value="1"/>
</dbReference>
<dbReference type="InterPro" id="IPR050681">
    <property type="entry name" value="CDF/SLC30A"/>
</dbReference>
<evidence type="ECO:0000256" key="4">
    <source>
        <dbReference type="ARBA" id="ARBA00022692"/>
    </source>
</evidence>
<keyword evidence="8" id="KW-0472">Membrane</keyword>
<dbReference type="EMBL" id="JAPFFL010000004">
    <property type="protein sequence ID" value="KAJ6729665.1"/>
    <property type="molecule type" value="Genomic_DNA"/>
</dbReference>
<dbReference type="GO" id="GO:0005385">
    <property type="term" value="F:zinc ion transmembrane transporter activity"/>
    <property type="evidence" value="ECO:0007669"/>
    <property type="project" value="TreeGrafter"/>
</dbReference>
<dbReference type="Pfam" id="PF16916">
    <property type="entry name" value="ZT_dimer"/>
    <property type="match status" value="1"/>
</dbReference>
<keyword evidence="4" id="KW-0812">Transmembrane</keyword>
<keyword evidence="6" id="KW-1133">Transmembrane helix</keyword>
<keyword evidence="7" id="KW-0406">Ion transport</keyword>
<evidence type="ECO:0000259" key="10">
    <source>
        <dbReference type="Pfam" id="PF01545"/>
    </source>
</evidence>
<dbReference type="Gene3D" id="1.20.1510.10">
    <property type="entry name" value="Cation efflux protein transmembrane domain"/>
    <property type="match status" value="1"/>
</dbReference>
<dbReference type="Proteomes" id="UP001151529">
    <property type="component" value="Chromosome 2"/>
</dbReference>
<keyword evidence="5" id="KW-0864">Zinc transport</keyword>
<evidence type="ECO:0000256" key="2">
    <source>
        <dbReference type="ARBA" id="ARBA00008873"/>
    </source>
</evidence>
<keyword evidence="5" id="KW-0862">Zinc</keyword>
<dbReference type="InterPro" id="IPR027469">
    <property type="entry name" value="Cation_efflux_TMD_sf"/>
</dbReference>
<dbReference type="InterPro" id="IPR027470">
    <property type="entry name" value="Cation_efflux_CTD"/>
</dbReference>
<keyword evidence="3" id="KW-0813">Transport</keyword>
<reference evidence="12" key="2">
    <citation type="journal article" date="2023" name="Int. J. Mol. Sci.">
        <title>De Novo Assembly and Annotation of 11 Diverse Shrub Willow (Salix) Genomes Reveals Novel Gene Organization in Sex-Linked Regions.</title>
        <authorList>
            <person name="Hyden B."/>
            <person name="Feng K."/>
            <person name="Yates T.B."/>
            <person name="Jawdy S."/>
            <person name="Cereghino C."/>
            <person name="Smart L.B."/>
            <person name="Muchero W."/>
        </authorList>
    </citation>
    <scope>NUCLEOTIDE SEQUENCE [LARGE SCALE GENOMIC DNA]</scope>
    <source>
        <tissue evidence="12">Shoot tip</tissue>
    </source>
</reference>
<feature type="domain" description="Cation efflux protein cytoplasmic" evidence="11">
    <location>
        <begin position="173"/>
        <end position="246"/>
    </location>
</feature>
<dbReference type="SUPFAM" id="SSF160240">
    <property type="entry name" value="Cation efflux protein cytoplasmic domain-like"/>
    <property type="match status" value="1"/>
</dbReference>
<comment type="caution">
    <text evidence="12">The sequence shown here is derived from an EMBL/GenBank/DDBJ whole genome shotgun (WGS) entry which is preliminary data.</text>
</comment>
<comment type="similarity">
    <text evidence="2">Belongs to the cation diffusion facilitator (CDF) transporter (TC 2.A.4) family. SLC30A subfamily.</text>
</comment>
<dbReference type="InterPro" id="IPR036837">
    <property type="entry name" value="Cation_efflux_CTD_sf"/>
</dbReference>
<evidence type="ECO:0000256" key="3">
    <source>
        <dbReference type="ARBA" id="ARBA00022448"/>
    </source>
</evidence>
<reference evidence="12" key="1">
    <citation type="submission" date="2022-11" db="EMBL/GenBank/DDBJ databases">
        <authorList>
            <person name="Hyden B.L."/>
            <person name="Feng K."/>
            <person name="Yates T."/>
            <person name="Jawdy S."/>
            <person name="Smart L.B."/>
            <person name="Muchero W."/>
        </authorList>
    </citation>
    <scope>NUCLEOTIDE SEQUENCE</scope>
    <source>
        <tissue evidence="12">Shoot tip</tissue>
    </source>
</reference>
<gene>
    <name evidence="12" type="ORF">OIU85_020560</name>
</gene>
<name>A0A9Q0UGG1_SALVM</name>
<feature type="region of interest" description="Disordered" evidence="9">
    <location>
        <begin position="78"/>
        <end position="107"/>
    </location>
</feature>
<feature type="domain" description="Cation efflux protein transmembrane" evidence="10">
    <location>
        <begin position="1"/>
        <end position="70"/>
    </location>
</feature>
<dbReference type="AlphaFoldDB" id="A0A9Q0UGG1"/>
<dbReference type="OrthoDB" id="9944568at2759"/>
<dbReference type="InterPro" id="IPR058533">
    <property type="entry name" value="Cation_efflux_TM"/>
</dbReference>
<evidence type="ECO:0000256" key="8">
    <source>
        <dbReference type="ARBA" id="ARBA00023136"/>
    </source>
</evidence>
<dbReference type="GO" id="GO:0005886">
    <property type="term" value="C:plasma membrane"/>
    <property type="evidence" value="ECO:0007669"/>
    <property type="project" value="TreeGrafter"/>
</dbReference>
<keyword evidence="13" id="KW-1185">Reference proteome</keyword>
<sequence length="247" mass="27482">MSAEVVGGIRANSLAILTDAAHSDVAAFAISLFTFSAAGWEATPRQSYGSVRIEVLGALVDFVNIVMALVLGHDHGHDHDHEQHGTGHSHGMTVTTHHDNHHKYSKDEHCHAHEEHVETLLDKKEARHEKKRSNINVQGAYIHVPGDSIRIIVLSTAIKMLRNILAVLMESTPREIDATKIEKGLFEMEDVVAIHELHVWAIAVGKILLACHVKIRPEANADMVLDNVINYIRREYSIGHVTIKIER</sequence>
<evidence type="ECO:0000259" key="11">
    <source>
        <dbReference type="Pfam" id="PF16916"/>
    </source>
</evidence>
<comment type="subcellular location">
    <subcellularLocation>
        <location evidence="1">Membrane</location>
        <topology evidence="1">Multi-pass membrane protein</topology>
    </subcellularLocation>
</comment>
<proteinExistence type="inferred from homology"/>